<dbReference type="EnsemblBacteria" id="AAF10010">
    <property type="protein sequence ID" value="AAF10010"/>
    <property type="gene ID" value="DR_0421"/>
</dbReference>
<dbReference type="Proteomes" id="UP000002524">
    <property type="component" value="Chromosome 1"/>
</dbReference>
<evidence type="ECO:0000313" key="2">
    <source>
        <dbReference type="EMBL" id="AAF10010.1"/>
    </source>
</evidence>
<protein>
    <submittedName>
        <fullName evidence="2">Uncharacterized protein</fullName>
    </submittedName>
</protein>
<dbReference type="InParanoid" id="Q9RX94"/>
<dbReference type="AlphaFoldDB" id="Q9RX94"/>
<dbReference type="KEGG" id="dra:DR_0421"/>
<dbReference type="EMBL" id="AE000513">
    <property type="protein sequence ID" value="AAF10010.1"/>
    <property type="molecule type" value="Genomic_DNA"/>
</dbReference>
<feature type="compositionally biased region" description="Basic and acidic residues" evidence="1">
    <location>
        <begin position="33"/>
        <end position="44"/>
    </location>
</feature>
<sequence>MSDALEFMFQGPLRRRKSAESALRVRSGMATQDNKHHNGTDKNENAGQGDGHQQIGNQQQPNGGAPYRDDSTEPHTPGGPGNEPNQGQGNKANEHDKGNDSK</sequence>
<feature type="compositionally biased region" description="Low complexity" evidence="1">
    <location>
        <begin position="51"/>
        <end position="64"/>
    </location>
</feature>
<evidence type="ECO:0000256" key="1">
    <source>
        <dbReference type="SAM" id="MobiDB-lite"/>
    </source>
</evidence>
<evidence type="ECO:0000313" key="3">
    <source>
        <dbReference type="Proteomes" id="UP000002524"/>
    </source>
</evidence>
<dbReference type="PaxDb" id="243230-DR_0421"/>
<dbReference type="PATRIC" id="fig|243230.17.peg.594"/>
<dbReference type="OrthoDB" id="9983786at2"/>
<organism evidence="2 3">
    <name type="scientific">Deinococcus radiodurans (strain ATCC 13939 / DSM 20539 / JCM 16871 / CCUG 27074 / LMG 4051 / NBRC 15346 / NCIMB 9279 / VKM B-1422 / R1)</name>
    <dbReference type="NCBI Taxonomy" id="243230"/>
    <lineage>
        <taxon>Bacteria</taxon>
        <taxon>Thermotogati</taxon>
        <taxon>Deinococcota</taxon>
        <taxon>Deinococci</taxon>
        <taxon>Deinococcales</taxon>
        <taxon>Deinococcaceae</taxon>
        <taxon>Deinococcus</taxon>
    </lineage>
</organism>
<dbReference type="PIR" id="C75520">
    <property type="entry name" value="C75520"/>
</dbReference>
<reference evidence="2 3" key="1">
    <citation type="journal article" date="1999" name="Science">
        <title>Genome sequence of the radioresistant bacterium Deinococcus radiodurans R1.</title>
        <authorList>
            <person name="White O."/>
            <person name="Eisen J.A."/>
            <person name="Heidelberg J.F."/>
            <person name="Hickey E.K."/>
            <person name="Peterson J.D."/>
            <person name="Dodson R.J."/>
            <person name="Haft D.H."/>
            <person name="Gwinn M.L."/>
            <person name="Nelson W.C."/>
            <person name="Richardson D.L."/>
            <person name="Moffat K.S."/>
            <person name="Qin H."/>
            <person name="Jiang L."/>
            <person name="Pamphile W."/>
            <person name="Crosby M."/>
            <person name="Shen M."/>
            <person name="Vamathevan J.J."/>
            <person name="Lam P."/>
            <person name="McDonald L."/>
            <person name="Utterback T."/>
            <person name="Zalewski C."/>
            <person name="Makarova K.S."/>
            <person name="Aravind L."/>
            <person name="Daly M.J."/>
            <person name="Minton K.W."/>
            <person name="Fleischmann R.D."/>
            <person name="Ketchum K.A."/>
            <person name="Nelson K.E."/>
            <person name="Salzberg S."/>
            <person name="Smith H.O."/>
            <person name="Venter J.C."/>
            <person name="Fraser C.M."/>
        </authorList>
    </citation>
    <scope>NUCLEOTIDE SEQUENCE [LARGE SCALE GENOMIC DNA]</scope>
    <source>
        <strain evidence="3">ATCC 13939 / DSM 20539 / JCM 16871 / LMG 4051 / NBRC 15346 / NCIMB 9279 / R1 / VKM B-1422</strain>
    </source>
</reference>
<feature type="compositionally biased region" description="Basic and acidic residues" evidence="1">
    <location>
        <begin position="92"/>
        <end position="102"/>
    </location>
</feature>
<proteinExistence type="predicted"/>
<gene>
    <name evidence="2" type="ordered locus">DR_0421</name>
</gene>
<keyword evidence="3" id="KW-1185">Reference proteome</keyword>
<accession>Q9RX94</accession>
<feature type="region of interest" description="Disordered" evidence="1">
    <location>
        <begin position="1"/>
        <end position="102"/>
    </location>
</feature>
<dbReference type="HOGENOM" id="CLU_2272784_0_0_0"/>
<name>Q9RX94_DEIRA</name>